<dbReference type="RefSeq" id="WP_007219521.1">
    <property type="nucleotide sequence ID" value="NZ_CP102938.1"/>
</dbReference>
<protein>
    <submittedName>
        <fullName evidence="1">Type I-C CRISPR-associated protein Cas8c/Csd1</fullName>
    </submittedName>
</protein>
<reference evidence="1 2" key="1">
    <citation type="submission" date="2018-08" db="EMBL/GenBank/DDBJ databases">
        <title>A genome reference for cultivated species of the human gut microbiota.</title>
        <authorList>
            <person name="Zou Y."/>
            <person name="Xue W."/>
            <person name="Luo G."/>
        </authorList>
    </citation>
    <scope>NUCLEOTIDE SEQUENCE [LARGE SCALE GENOMIC DNA]</scope>
    <source>
        <strain evidence="1 2">AF22-3AC</strain>
    </source>
</reference>
<dbReference type="Proteomes" id="UP000283341">
    <property type="component" value="Unassembled WGS sequence"/>
</dbReference>
<dbReference type="CDD" id="cd09757">
    <property type="entry name" value="Cas8c_I-C"/>
    <property type="match status" value="1"/>
</dbReference>
<comment type="caution">
    <text evidence="1">The sequence shown here is derived from an EMBL/GenBank/DDBJ whole genome shotgun (WGS) entry which is preliminary data.</text>
</comment>
<sequence length="600" mass="68016">MILKALYDYYYRSGDLAPAGIEIKEIAFLIVIDKDGNFIRLEDRRIDKKNCSKFAVAKGVIRSSAPVANILWDNCAYVLGLSDADFSDADAALDEEKRNKWEKEVKKVQSKNLKCNSVFVAQIEKLYEEHSESVELRALHLFYERYNKDQILEVLQQDIKWQDFSKNLTRNISFMMEGDTEIIAEKRHLFPKEKEKYSNKGLCLITGDFGEIVEITSATPILGGQATGKLVAFQVNSGYDSYGRSKGGNAPISADAEFCYTTALKNLLDKDSRNKFNIGSRTFAFWASSDNEVTKEVEESVFSLFGFVEETKDDPNARIEQARKVFHAIYSGSLNTNLDYRFYILGLAPNAARIAVVYWSECTLKSFAGSILKHFEDMDIVDTRKDGKPFLGLRAMMSAVTLRGKVADVQPNLPETVMKSMLQGIPYPYTLFNACINRIRAEQDENQSVTIGRAAILKAYLNRLSNDINKKIEVMIDKENSNQGYLCGRLFAVLERIQERANGASTIRSRYMNAASATPIAVFPTILNLSVHHAEKLDKGVQIWFEQIKSEIVDKIMAEGFPCHLSLPDQGRFFVGYYHQRQCFFTKKDDAINELENNVE</sequence>
<dbReference type="AlphaFoldDB" id="A0A412IJ15"/>
<name>A0A412IJ15_9BACE</name>
<dbReference type="Pfam" id="PF09709">
    <property type="entry name" value="Cas_Csd1"/>
    <property type="match status" value="1"/>
</dbReference>
<dbReference type="InterPro" id="IPR010144">
    <property type="entry name" value="CRISPR-assoc_prot_Csd1-typ"/>
</dbReference>
<dbReference type="NCBIfam" id="TIGR01863">
    <property type="entry name" value="cas_Csd1"/>
    <property type="match status" value="1"/>
</dbReference>
<evidence type="ECO:0000313" key="2">
    <source>
        <dbReference type="Proteomes" id="UP000283341"/>
    </source>
</evidence>
<accession>A0A412IJ15</accession>
<proteinExistence type="predicted"/>
<evidence type="ECO:0000313" key="1">
    <source>
        <dbReference type="EMBL" id="RGS37421.1"/>
    </source>
</evidence>
<organism evidence="1 2">
    <name type="scientific">Bacteroides cellulosilyticus</name>
    <dbReference type="NCBI Taxonomy" id="246787"/>
    <lineage>
        <taxon>Bacteria</taxon>
        <taxon>Pseudomonadati</taxon>
        <taxon>Bacteroidota</taxon>
        <taxon>Bacteroidia</taxon>
        <taxon>Bacteroidales</taxon>
        <taxon>Bacteroidaceae</taxon>
        <taxon>Bacteroides</taxon>
    </lineage>
</organism>
<dbReference type="EMBL" id="QRVJ01000006">
    <property type="protein sequence ID" value="RGS37421.1"/>
    <property type="molecule type" value="Genomic_DNA"/>
</dbReference>
<gene>
    <name evidence="1" type="primary">cas8c</name>
    <name evidence="1" type="ORF">DWX97_09805</name>
</gene>